<keyword evidence="3 10" id="KW-0813">Transport</keyword>
<comment type="similarity">
    <text evidence="2 10">Belongs to the TrkH potassium transport family.</text>
</comment>
<feature type="region of interest" description="Disordered" evidence="11">
    <location>
        <begin position="222"/>
        <end position="245"/>
    </location>
</feature>
<dbReference type="PANTHER" id="PTHR31064">
    <property type="entry name" value="POTASSIUM TRANSPORT PROTEIN DDB_G0292412-RELATED"/>
    <property type="match status" value="1"/>
</dbReference>
<keyword evidence="13" id="KW-1185">Reference proteome</keyword>
<sequence length="800" mass="89110">MNYYRVHMLYFAVTIFTASGILYGARGNTNMRYIDCLYMATSAMTVTGLVTVPVSQMTLGQQVVLFILMVMGNLMLNSLFMVLVRRRFFRTKIDTVFQRSATIRARMHDIEEQNRRQREADAEKVRRFLGLGKDELEKGVDGPLVDRSPALESTNTCGGHQRQRLHVGMVHRTDEPARQVNPTGHATTMVSYERRKDMDGAHQHSQTDTAQCEDGISADQQAEKMPANDSVPRHRPPPLEHLCNTNSGKAAHRVQTVSYADPPTSCTLPVEGLRARRVPTVGTRESLTRDERTGASRAPYAALTRTMTLNKTKGLGGLPSPIDCVFILLDALHLTHHFQVPRTATLASTYADREPTAEQESGVVRSAPYLSFDAQVTGNSHFPHLTRLQRAELGGVEYRAINVLCWLIPLYWLGWTLLAIVVCTPYMASNSALGFRRALGEQPKAPRNAEWYSIFNTVSAITNTGMSLADGSFEGGLSNAYLLMIFVGGLVLVGNTMYPVLLRLSIWVLSKTVSKQSPLYESLRFLLDHPRRCFVYLFPSGSTWILLGTVVVLNVIDWFFLMILDLGKRHQSLSTGTWVFDALFQAVAVRTAGFQTFSILNLAPAEQMLQVFMMYLSAYPVTMAVRTTNVYEEGSLGLYDDEPRDEASGEQGSTNVWGRFLSEQVRRQLAFDLWWIALAVWTVLIAEQGKVENTTKYPNLSVFTVLYEVISAYGTVGLSVGAQYSNTSLSGDFGVVSKLIMIAVMFRGRHRGLPSAIDRAILLPSEVHVLDRTHDARLSVSRTGTADAEAERRDDDGDDT</sequence>
<evidence type="ECO:0000256" key="3">
    <source>
        <dbReference type="ARBA" id="ARBA00022448"/>
    </source>
</evidence>
<feature type="transmembrane region" description="Helical" evidence="10">
    <location>
        <begin position="481"/>
        <end position="501"/>
    </location>
</feature>
<protein>
    <recommendedName>
        <fullName evidence="10">Potassium transport protein</fullName>
    </recommendedName>
</protein>
<evidence type="ECO:0000256" key="5">
    <source>
        <dbReference type="ARBA" id="ARBA00022692"/>
    </source>
</evidence>
<dbReference type="InterPro" id="IPR015958">
    <property type="entry name" value="Trk1_fungi"/>
</dbReference>
<dbReference type="EMBL" id="CP046236">
    <property type="protein sequence ID" value="WFD48268.1"/>
    <property type="molecule type" value="Genomic_DNA"/>
</dbReference>
<accession>A0ABY8ERX2</accession>
<evidence type="ECO:0000256" key="9">
    <source>
        <dbReference type="ARBA" id="ARBA00023136"/>
    </source>
</evidence>
<feature type="transmembrane region" description="Helical" evidence="10">
    <location>
        <begin position="544"/>
        <end position="564"/>
    </location>
</feature>
<reference evidence="12 13" key="1">
    <citation type="journal article" date="2020" name="Elife">
        <title>Loss of centromere function drives karyotype evolution in closely related Malassezia species.</title>
        <authorList>
            <person name="Sankaranarayanan S.R."/>
            <person name="Ianiri G."/>
            <person name="Coelho M.A."/>
            <person name="Reza M.H."/>
            <person name="Thimmappa B.C."/>
            <person name="Ganguly P."/>
            <person name="Vadnala R.N."/>
            <person name="Sun S."/>
            <person name="Siddharthan R."/>
            <person name="Tellgren-Roth C."/>
            <person name="Dawson T.L."/>
            <person name="Heitman J."/>
            <person name="Sanyal K."/>
        </authorList>
    </citation>
    <scope>NUCLEOTIDE SEQUENCE [LARGE SCALE GENOMIC DNA]</scope>
    <source>
        <strain evidence="12">CBS14141</strain>
    </source>
</reference>
<evidence type="ECO:0000256" key="4">
    <source>
        <dbReference type="ARBA" id="ARBA00022538"/>
    </source>
</evidence>
<feature type="region of interest" description="Disordered" evidence="11">
    <location>
        <begin position="780"/>
        <end position="800"/>
    </location>
</feature>
<dbReference type="NCBIfam" id="TIGR00934">
    <property type="entry name" value="2a38euk"/>
    <property type="match status" value="1"/>
</dbReference>
<evidence type="ECO:0000256" key="6">
    <source>
        <dbReference type="ARBA" id="ARBA00022958"/>
    </source>
</evidence>
<dbReference type="Proteomes" id="UP000818624">
    <property type="component" value="Chromosome 3"/>
</dbReference>
<comment type="caution">
    <text evidence="10">Lacks conserved residue(s) required for the propagation of feature annotation.</text>
</comment>
<feature type="transmembrane region" description="Helical" evidence="10">
    <location>
        <begin position="63"/>
        <end position="84"/>
    </location>
</feature>
<organism evidence="12 13">
    <name type="scientific">Malassezia furfur</name>
    <name type="common">Pityriasis versicolor infection agent</name>
    <name type="synonym">Pityrosporum furfur</name>
    <dbReference type="NCBI Taxonomy" id="55194"/>
    <lineage>
        <taxon>Eukaryota</taxon>
        <taxon>Fungi</taxon>
        <taxon>Dikarya</taxon>
        <taxon>Basidiomycota</taxon>
        <taxon>Ustilaginomycotina</taxon>
        <taxon>Malasseziomycetes</taxon>
        <taxon>Malasseziales</taxon>
        <taxon>Malasseziaceae</taxon>
        <taxon>Malassezia</taxon>
    </lineage>
</organism>
<dbReference type="InterPro" id="IPR051143">
    <property type="entry name" value="TrkH_K-transport"/>
</dbReference>
<gene>
    <name evidence="12" type="ORF">GLX27_002936</name>
</gene>
<keyword evidence="4 10" id="KW-0633">Potassium transport</keyword>
<feature type="transmembrane region" description="Helical" evidence="10">
    <location>
        <begin position="6"/>
        <end position="25"/>
    </location>
</feature>
<dbReference type="Pfam" id="PF02386">
    <property type="entry name" value="TrkH"/>
    <property type="match status" value="1"/>
</dbReference>
<keyword evidence="9 10" id="KW-0472">Membrane</keyword>
<evidence type="ECO:0000256" key="11">
    <source>
        <dbReference type="SAM" id="MobiDB-lite"/>
    </source>
</evidence>
<comment type="subcellular location">
    <subcellularLocation>
        <location evidence="1">Membrane</location>
        <topology evidence="1">Multi-pass membrane protein</topology>
    </subcellularLocation>
</comment>
<evidence type="ECO:0000313" key="13">
    <source>
        <dbReference type="Proteomes" id="UP000818624"/>
    </source>
</evidence>
<feature type="transmembrane region" description="Helical" evidence="10">
    <location>
        <begin position="403"/>
        <end position="429"/>
    </location>
</feature>
<name>A0ABY8ERX2_MALFU</name>
<feature type="transmembrane region" description="Helical" evidence="10">
    <location>
        <begin position="37"/>
        <end position="57"/>
    </location>
</feature>
<feature type="compositionally biased region" description="Basic and acidic residues" evidence="11">
    <location>
        <begin position="789"/>
        <end position="800"/>
    </location>
</feature>
<evidence type="ECO:0000256" key="1">
    <source>
        <dbReference type="ARBA" id="ARBA00004141"/>
    </source>
</evidence>
<keyword evidence="7 10" id="KW-1133">Transmembrane helix</keyword>
<dbReference type="InterPro" id="IPR003445">
    <property type="entry name" value="Cat_transpt"/>
</dbReference>
<keyword evidence="5 10" id="KW-0812">Transmembrane</keyword>
<feature type="region of interest" description="Disordered" evidence="11">
    <location>
        <begin position="139"/>
        <end position="161"/>
    </location>
</feature>
<evidence type="ECO:0000256" key="2">
    <source>
        <dbReference type="ARBA" id="ARBA00009137"/>
    </source>
</evidence>
<evidence type="ECO:0000256" key="10">
    <source>
        <dbReference type="PIRNR" id="PIRNR002450"/>
    </source>
</evidence>
<keyword evidence="8 10" id="KW-0406">Ion transport</keyword>
<evidence type="ECO:0000313" key="12">
    <source>
        <dbReference type="EMBL" id="WFD48268.1"/>
    </source>
</evidence>
<dbReference type="InterPro" id="IPR004773">
    <property type="entry name" value="K/Na_transp_Trk1/HKT1"/>
</dbReference>
<evidence type="ECO:0000256" key="7">
    <source>
        <dbReference type="ARBA" id="ARBA00022989"/>
    </source>
</evidence>
<dbReference type="PIRSF" id="PIRSF002450">
    <property type="entry name" value="K+_transpter_TRK"/>
    <property type="match status" value="1"/>
</dbReference>
<keyword evidence="6 10" id="KW-0630">Potassium</keyword>
<evidence type="ECO:0000256" key="8">
    <source>
        <dbReference type="ARBA" id="ARBA00023065"/>
    </source>
</evidence>
<proteinExistence type="inferred from homology"/>
<dbReference type="PANTHER" id="PTHR31064:SF30">
    <property type="entry name" value="HIGH-AFFINITY POTASSIUM TRANSPORT PROTEIN-RELATED"/>
    <property type="match status" value="1"/>
</dbReference>